<dbReference type="EMBL" id="CAXKWB010104314">
    <property type="protein sequence ID" value="CAL4227282.1"/>
    <property type="molecule type" value="Genomic_DNA"/>
</dbReference>
<dbReference type="PROSITE" id="PS00658">
    <property type="entry name" value="FORK_HEAD_2"/>
    <property type="match status" value="1"/>
</dbReference>
<dbReference type="AlphaFoldDB" id="A0AAV2SMU0"/>
<dbReference type="GO" id="GO:0000976">
    <property type="term" value="F:transcription cis-regulatory region binding"/>
    <property type="evidence" value="ECO:0007669"/>
    <property type="project" value="TreeGrafter"/>
</dbReference>
<dbReference type="PRINTS" id="PR00053">
    <property type="entry name" value="FORKHEAD"/>
</dbReference>
<dbReference type="Pfam" id="PF00250">
    <property type="entry name" value="Forkhead"/>
    <property type="match status" value="1"/>
</dbReference>
<dbReference type="GO" id="GO:0005634">
    <property type="term" value="C:nucleus"/>
    <property type="evidence" value="ECO:0007669"/>
    <property type="project" value="UniProtKB-SubCell"/>
</dbReference>
<evidence type="ECO:0000256" key="6">
    <source>
        <dbReference type="ARBA" id="ARBA00023242"/>
    </source>
</evidence>
<dbReference type="Pfam" id="PF16421">
    <property type="entry name" value="E2F_CC-MB"/>
    <property type="match status" value="1"/>
</dbReference>
<dbReference type="InterPro" id="IPR001766">
    <property type="entry name" value="Fork_head_dom"/>
</dbReference>
<evidence type="ECO:0000313" key="11">
    <source>
        <dbReference type="Proteomes" id="UP001497623"/>
    </source>
</evidence>
<keyword evidence="6 7" id="KW-0539">Nucleus</keyword>
<dbReference type="SUPFAM" id="SSF144074">
    <property type="entry name" value="E2F-DP heterodimerization region"/>
    <property type="match status" value="1"/>
</dbReference>
<evidence type="ECO:0000256" key="5">
    <source>
        <dbReference type="ARBA" id="ARBA00023163"/>
    </source>
</evidence>
<sequence length="593" mass="66534">NEEEISCGSSTVGVTWVLVKLIQQEMIDCKVKCGIDMDLDRPDSVATSSNLNNLNFIGMPSLEEEFEFKSFEPLLDPLDVKLMDVTDDNCNNLKTVNSCMNPSSMTNCSPYYDNSIINPSALATSLHNRFVMTEPKVDSNIDNVGVPITASSQITANKPTVFIKADLQETNTTTSNHIPQSQSVKCTALNTQDTVVCSQSILNSSTIGMQQSPLISSQQVSHTMPRNSAAFLINRTDGTPALTGTVFPSSTNNTTATIINRYKSFEEPDRDNMPEERVFPKPAYSYACLVALALKNSTTGSLLVSEIYNFMCEYFPYFRTAPKGWKNSVRHNLSLNKCFDKIDTHKSKGGLWVLTPAKEGKMDQEFYKHRKKDLLGITDAMQYPEVLDFLERGEMKFERGEMKFEASGSLTSCSDDEDDNEKDEEVDHLTIYNTVSILTKQLKKLLFESPNLSVHLNEAAELLKVDKKRLNDISLILEGAGIIYRPKKNYIKWSDFSDIEYLAKEEINIDGLITTALLELIELKHDKDLAYVTRTDLDMTYNDKTVMALKVPPDTTMKVPDDIAEKSKKLYFQSEYVPIQLFLDGVCTVRGGD</sequence>
<evidence type="ECO:0000256" key="3">
    <source>
        <dbReference type="ARBA" id="ARBA00023015"/>
    </source>
</evidence>
<keyword evidence="3 8" id="KW-0805">Transcription regulation</keyword>
<dbReference type="PROSITE" id="PS50039">
    <property type="entry name" value="FORK_HEAD_3"/>
    <property type="match status" value="1"/>
</dbReference>
<evidence type="ECO:0000256" key="1">
    <source>
        <dbReference type="ARBA" id="ARBA00010940"/>
    </source>
</evidence>
<comment type="subcellular location">
    <subcellularLocation>
        <location evidence="7 8">Nucleus</location>
    </subcellularLocation>
</comment>
<comment type="similarity">
    <text evidence="1 8">Belongs to the E2F/DP family.</text>
</comment>
<evidence type="ECO:0000256" key="2">
    <source>
        <dbReference type="ARBA" id="ARBA00022473"/>
    </source>
</evidence>
<gene>
    <name evidence="10" type="ORF">MNOR_LOCUS39530</name>
</gene>
<dbReference type="InterPro" id="IPR037241">
    <property type="entry name" value="E2F-DP_heterodim"/>
</dbReference>
<dbReference type="InterPro" id="IPR030456">
    <property type="entry name" value="TF_fork_head_CS_2"/>
</dbReference>
<dbReference type="GO" id="GO:0005667">
    <property type="term" value="C:transcription regulator complex"/>
    <property type="evidence" value="ECO:0007669"/>
    <property type="project" value="InterPro"/>
</dbReference>
<organism evidence="10 11">
    <name type="scientific">Meganyctiphanes norvegica</name>
    <name type="common">Northern krill</name>
    <name type="synonym">Thysanopoda norvegica</name>
    <dbReference type="NCBI Taxonomy" id="48144"/>
    <lineage>
        <taxon>Eukaryota</taxon>
        <taxon>Metazoa</taxon>
        <taxon>Ecdysozoa</taxon>
        <taxon>Arthropoda</taxon>
        <taxon>Crustacea</taxon>
        <taxon>Multicrustacea</taxon>
        <taxon>Malacostraca</taxon>
        <taxon>Eumalacostraca</taxon>
        <taxon>Eucarida</taxon>
        <taxon>Euphausiacea</taxon>
        <taxon>Euphausiidae</taxon>
        <taxon>Meganyctiphanes</taxon>
    </lineage>
</organism>
<dbReference type="Pfam" id="PF02319">
    <property type="entry name" value="WHD_E2F_TDP"/>
    <property type="match status" value="1"/>
</dbReference>
<feature type="non-terminal residue" evidence="10">
    <location>
        <position position="1"/>
    </location>
</feature>
<dbReference type="SMART" id="SM00339">
    <property type="entry name" value="FH"/>
    <property type="match status" value="1"/>
</dbReference>
<evidence type="ECO:0000256" key="7">
    <source>
        <dbReference type="PROSITE-ProRule" id="PRU00089"/>
    </source>
</evidence>
<dbReference type="GO" id="GO:0000981">
    <property type="term" value="F:DNA-binding transcription factor activity, RNA polymerase II-specific"/>
    <property type="evidence" value="ECO:0007669"/>
    <property type="project" value="TreeGrafter"/>
</dbReference>
<comment type="caution">
    <text evidence="10">The sequence shown here is derived from an EMBL/GenBank/DDBJ whole genome shotgun (WGS) entry which is preliminary data.</text>
</comment>
<reference evidence="10 11" key="1">
    <citation type="submission" date="2024-05" db="EMBL/GenBank/DDBJ databases">
        <authorList>
            <person name="Wallberg A."/>
        </authorList>
    </citation>
    <scope>NUCLEOTIDE SEQUENCE [LARGE SCALE GENOMIC DNA]</scope>
</reference>
<dbReference type="GO" id="GO:0046983">
    <property type="term" value="F:protein dimerization activity"/>
    <property type="evidence" value="ECO:0007669"/>
    <property type="project" value="InterPro"/>
</dbReference>
<proteinExistence type="inferred from homology"/>
<evidence type="ECO:0000313" key="10">
    <source>
        <dbReference type="EMBL" id="CAL4227282.1"/>
    </source>
</evidence>
<name>A0AAV2SMU0_MEGNR</name>
<keyword evidence="4 7" id="KW-0238">DNA-binding</keyword>
<dbReference type="PANTHER" id="PTHR46721">
    <property type="entry name" value="FORKHEAD BOX PROTEIN N1"/>
    <property type="match status" value="1"/>
</dbReference>
<evidence type="ECO:0000259" key="9">
    <source>
        <dbReference type="PROSITE" id="PS50039"/>
    </source>
</evidence>
<dbReference type="Gene3D" id="6.10.250.540">
    <property type="match status" value="1"/>
</dbReference>
<keyword evidence="5 8" id="KW-0804">Transcription</keyword>
<dbReference type="InterPro" id="IPR049624">
    <property type="entry name" value="FOXN1_4"/>
</dbReference>
<keyword evidence="2" id="KW-0217">Developmental protein</keyword>
<dbReference type="SUPFAM" id="SSF46785">
    <property type="entry name" value="Winged helix' DNA-binding domain"/>
    <property type="match status" value="2"/>
</dbReference>
<dbReference type="InterPro" id="IPR003316">
    <property type="entry name" value="E2F_WHTH_DNA-bd_dom"/>
</dbReference>
<dbReference type="InterPro" id="IPR032198">
    <property type="entry name" value="E2F_CC-MB"/>
</dbReference>
<accession>A0AAV2SMU0</accession>
<feature type="domain" description="Fork-head" evidence="9">
    <location>
        <begin position="281"/>
        <end position="372"/>
    </location>
</feature>
<dbReference type="Gene3D" id="1.10.10.10">
    <property type="entry name" value="Winged helix-like DNA-binding domain superfamily/Winged helix DNA-binding domain"/>
    <property type="match status" value="2"/>
</dbReference>
<feature type="DNA-binding region" description="Fork-head" evidence="7">
    <location>
        <begin position="281"/>
        <end position="372"/>
    </location>
</feature>
<dbReference type="Proteomes" id="UP001497623">
    <property type="component" value="Unassembled WGS sequence"/>
</dbReference>
<evidence type="ECO:0000256" key="4">
    <source>
        <dbReference type="ARBA" id="ARBA00023125"/>
    </source>
</evidence>
<dbReference type="PANTHER" id="PTHR46721:SF3">
    <property type="entry name" value="FORKHEAD BOX N1"/>
    <property type="match status" value="1"/>
</dbReference>
<keyword evidence="11" id="KW-1185">Reference proteome</keyword>
<protein>
    <recommendedName>
        <fullName evidence="9">Fork-head domain-containing protein</fullName>
    </recommendedName>
</protein>
<dbReference type="SMART" id="SM01372">
    <property type="entry name" value="E2F_TDP"/>
    <property type="match status" value="1"/>
</dbReference>
<dbReference type="InterPro" id="IPR036388">
    <property type="entry name" value="WH-like_DNA-bd_sf"/>
</dbReference>
<evidence type="ECO:0000256" key="8">
    <source>
        <dbReference type="RuleBase" id="RU003796"/>
    </source>
</evidence>
<dbReference type="InterPro" id="IPR036390">
    <property type="entry name" value="WH_DNA-bd_sf"/>
</dbReference>